<dbReference type="OrthoDB" id="2653009at2"/>
<keyword evidence="2" id="KW-1185">Reference proteome</keyword>
<gene>
    <name evidence="1" type="ORF">HMPREF9081_0364</name>
</gene>
<accession>F5RJC9</accession>
<evidence type="ECO:0000313" key="1">
    <source>
        <dbReference type="EMBL" id="EGK62115.1"/>
    </source>
</evidence>
<comment type="caution">
    <text evidence="1">The sequence shown here is derived from an EMBL/GenBank/DDBJ whole genome shotgun (WGS) entry which is preliminary data.</text>
</comment>
<dbReference type="AlphaFoldDB" id="F5RJC9"/>
<reference evidence="1 2" key="1">
    <citation type="submission" date="2011-04" db="EMBL/GenBank/DDBJ databases">
        <authorList>
            <person name="Muzny D."/>
            <person name="Qin X."/>
            <person name="Deng J."/>
            <person name="Jiang H."/>
            <person name="Liu Y."/>
            <person name="Qu J."/>
            <person name="Song X.-Z."/>
            <person name="Zhang L."/>
            <person name="Thornton R."/>
            <person name="Coyle M."/>
            <person name="Francisco L."/>
            <person name="Jackson L."/>
            <person name="Javaid M."/>
            <person name="Korchina V."/>
            <person name="Kovar C."/>
            <person name="Mata R."/>
            <person name="Mathew T."/>
            <person name="Ngo R."/>
            <person name="Nguyen L."/>
            <person name="Nguyen N."/>
            <person name="Okwuonu G."/>
            <person name="Ongeri F."/>
            <person name="Pham C."/>
            <person name="Simmons D."/>
            <person name="Wilczek-Boney K."/>
            <person name="Hale W."/>
            <person name="Jakkamsetti A."/>
            <person name="Pham P."/>
            <person name="Ruth R."/>
            <person name="San Lucas F."/>
            <person name="Warren J."/>
            <person name="Zhang J."/>
            <person name="Zhao Z."/>
            <person name="Zhou C."/>
            <person name="Zhu D."/>
            <person name="Lee S."/>
            <person name="Bess C."/>
            <person name="Blankenburg K."/>
            <person name="Forbes L."/>
            <person name="Fu Q."/>
            <person name="Gubbala S."/>
            <person name="Hirani K."/>
            <person name="Jayaseelan J.C."/>
            <person name="Lara F."/>
            <person name="Munidasa M."/>
            <person name="Palculict T."/>
            <person name="Patil S."/>
            <person name="Pu L.-L."/>
            <person name="Saada N."/>
            <person name="Tang L."/>
            <person name="Weissenberger G."/>
            <person name="Zhu Y."/>
            <person name="Hemphill L."/>
            <person name="Shang Y."/>
            <person name="Youmans B."/>
            <person name="Ayvaz T."/>
            <person name="Ross M."/>
            <person name="Santibanez J."/>
            <person name="Aqrawi P."/>
            <person name="Gross S."/>
            <person name="Joshi V."/>
            <person name="Fowler G."/>
            <person name="Nazareth L."/>
            <person name="Reid J."/>
            <person name="Worley K."/>
            <person name="Petrosino J."/>
            <person name="Highlander S."/>
            <person name="Gibbs R."/>
        </authorList>
    </citation>
    <scope>NUCLEOTIDE SEQUENCE [LARGE SCALE GENOMIC DNA]</scope>
    <source>
        <strain evidence="1 2">DSM 2778</strain>
    </source>
</reference>
<dbReference type="EMBL" id="AFHQ01000007">
    <property type="protein sequence ID" value="EGK62115.1"/>
    <property type="molecule type" value="Genomic_DNA"/>
</dbReference>
<evidence type="ECO:0000313" key="2">
    <source>
        <dbReference type="Proteomes" id="UP000004067"/>
    </source>
</evidence>
<sequence length="190" mass="22270">MNENEGYIETLTVNDVPWHRLTTPYGRATAFPRYFAVLEAMDDPTAVEKALYEMEINTEHQGTLWHATPFALIFLARIFRRALAAQAENETARMIAKRLLEHFLLIAECVHMGDELEHAAPLPRFSDLLREEYLWSEVYDEEEDELRWEDEDVFPAELFYSFYYYSAQVLASCEGELKQEALDSEMMNRI</sequence>
<dbReference type="HOGENOM" id="CLU_1352697_0_0_9"/>
<dbReference type="Proteomes" id="UP000004067">
    <property type="component" value="Unassembled WGS sequence"/>
</dbReference>
<dbReference type="eggNOG" id="ENOG502ZQM0">
    <property type="taxonomic scope" value="Bacteria"/>
</dbReference>
<proteinExistence type="predicted"/>
<name>F5RJC9_9FIRM</name>
<protein>
    <submittedName>
        <fullName evidence="1">Uncharacterized protein</fullName>
    </submittedName>
</protein>
<dbReference type="RefSeq" id="WP_006305195.1">
    <property type="nucleotide sequence ID" value="NZ_GL892076.1"/>
</dbReference>
<organism evidence="1 2">
    <name type="scientific">Centipeda periodontii DSM 2778</name>
    <dbReference type="NCBI Taxonomy" id="888060"/>
    <lineage>
        <taxon>Bacteria</taxon>
        <taxon>Bacillati</taxon>
        <taxon>Bacillota</taxon>
        <taxon>Negativicutes</taxon>
        <taxon>Selenomonadales</taxon>
        <taxon>Selenomonadaceae</taxon>
        <taxon>Centipeda</taxon>
    </lineage>
</organism>